<comment type="similarity">
    <text evidence="2">Belongs to the Ca(2+):cation antiporter (CaCA) (TC 2.A.19) family. SLC24A subfamily.</text>
</comment>
<evidence type="ECO:0000256" key="7">
    <source>
        <dbReference type="SAM" id="MobiDB-lite"/>
    </source>
</evidence>
<dbReference type="PANTHER" id="PTHR10846">
    <property type="entry name" value="SODIUM/POTASSIUM/CALCIUM EXCHANGER"/>
    <property type="match status" value="1"/>
</dbReference>
<keyword evidence="3" id="KW-0813">Transport</keyword>
<feature type="region of interest" description="Disordered" evidence="7">
    <location>
        <begin position="192"/>
        <end position="220"/>
    </location>
</feature>
<comment type="subcellular location">
    <subcellularLocation>
        <location evidence="1">Membrane</location>
        <topology evidence="1">Multi-pass membrane protein</topology>
    </subcellularLocation>
</comment>
<dbReference type="GO" id="GO:0006874">
    <property type="term" value="P:intracellular calcium ion homeostasis"/>
    <property type="evidence" value="ECO:0007669"/>
    <property type="project" value="TreeGrafter"/>
</dbReference>
<evidence type="ECO:0000256" key="2">
    <source>
        <dbReference type="ARBA" id="ARBA00005364"/>
    </source>
</evidence>
<dbReference type="WBParaSite" id="maker-unitig_34308-snap-gene-0.1-mRNA-1">
    <property type="protein sequence ID" value="maker-unitig_34308-snap-gene-0.1-mRNA-1"/>
    <property type="gene ID" value="maker-unitig_34308-snap-gene-0.1"/>
</dbReference>
<dbReference type="GO" id="GO:0005262">
    <property type="term" value="F:calcium channel activity"/>
    <property type="evidence" value="ECO:0007669"/>
    <property type="project" value="TreeGrafter"/>
</dbReference>
<keyword evidence="9" id="KW-1185">Reference proteome</keyword>
<evidence type="ECO:0000256" key="4">
    <source>
        <dbReference type="ARBA" id="ARBA00022692"/>
    </source>
</evidence>
<dbReference type="PANTHER" id="PTHR10846:SF73">
    <property type="entry name" value="SODIUM_CALCIUM EXCHANGER MEMBRANE REGION DOMAIN-CONTAINING PROTEIN"/>
    <property type="match status" value="1"/>
</dbReference>
<dbReference type="GO" id="GO:0005886">
    <property type="term" value="C:plasma membrane"/>
    <property type="evidence" value="ECO:0007669"/>
    <property type="project" value="TreeGrafter"/>
</dbReference>
<evidence type="ECO:0000256" key="5">
    <source>
        <dbReference type="ARBA" id="ARBA00022989"/>
    </source>
</evidence>
<keyword evidence="4 8" id="KW-0812">Transmembrane</keyword>
<keyword evidence="6 8" id="KW-0472">Membrane</keyword>
<evidence type="ECO:0000256" key="3">
    <source>
        <dbReference type="ARBA" id="ARBA00022449"/>
    </source>
</evidence>
<evidence type="ECO:0000256" key="8">
    <source>
        <dbReference type="SAM" id="Phobius"/>
    </source>
</evidence>
<evidence type="ECO:0000256" key="6">
    <source>
        <dbReference type="ARBA" id="ARBA00023136"/>
    </source>
</evidence>
<feature type="transmembrane region" description="Helical" evidence="8">
    <location>
        <begin position="419"/>
        <end position="439"/>
    </location>
</feature>
<keyword evidence="3" id="KW-0050">Antiport</keyword>
<feature type="compositionally biased region" description="Low complexity" evidence="7">
    <location>
        <begin position="202"/>
        <end position="212"/>
    </location>
</feature>
<evidence type="ECO:0000313" key="10">
    <source>
        <dbReference type="WBParaSite" id="maker-unitig_34308-snap-gene-0.1-mRNA-1"/>
    </source>
</evidence>
<proteinExistence type="inferred from homology"/>
<sequence>MATIKTTPATRWRTAAATRSHGCISRSNLLRSRRWQSRSRHPRWVVAACSACRSWPQQRLPPPASIETFRPICSAWPTSGAGAVALHGLAALWLFAGLAIVCDDYFVASLDGAVRSAAPENRTLPVPPSWRRAASAPELFTSVIGCFSRRGDVGRTRLPPSSCLYAMYIVIMYFNESIDQWIAERWPTSATGGNQRLRKAGGPRPKAAAASSNGSHRGPSGGFRAGQLAGLRAAGGQAFGDERKTGAAYWHLRDLEQAEEFGRLRFRCWQLVLGGDEAAAGWLLILTIARRLRRRLRISAGVSQRVAPSERYWCATLPMDAAVMATHFRIVGGRRPLERRCRSTWQAREIHVMGLNAITGSAVLVCPDALVQLWRHGGVQQRSAATYSRHPCWASGCPGSSRAAVRSSPGGAGAISSAGLTYSSVVLLSTVLLLAHIVLRQ</sequence>
<dbReference type="GO" id="GO:0008273">
    <property type="term" value="F:calcium, potassium:sodium antiporter activity"/>
    <property type="evidence" value="ECO:0007669"/>
    <property type="project" value="TreeGrafter"/>
</dbReference>
<dbReference type="AlphaFoldDB" id="A0A1I8FGU0"/>
<accession>A0A1I8FGU0</accession>
<name>A0A1I8FGU0_9PLAT</name>
<dbReference type="Proteomes" id="UP000095280">
    <property type="component" value="Unplaced"/>
</dbReference>
<dbReference type="InterPro" id="IPR004481">
    <property type="entry name" value="K/Na/Ca-exchanger"/>
</dbReference>
<keyword evidence="5 8" id="KW-1133">Transmembrane helix</keyword>
<reference evidence="10" key="1">
    <citation type="submission" date="2016-11" db="UniProtKB">
        <authorList>
            <consortium name="WormBaseParasite"/>
        </authorList>
    </citation>
    <scope>IDENTIFICATION</scope>
</reference>
<organism evidence="9 10">
    <name type="scientific">Macrostomum lignano</name>
    <dbReference type="NCBI Taxonomy" id="282301"/>
    <lineage>
        <taxon>Eukaryota</taxon>
        <taxon>Metazoa</taxon>
        <taxon>Spiralia</taxon>
        <taxon>Lophotrochozoa</taxon>
        <taxon>Platyhelminthes</taxon>
        <taxon>Rhabditophora</taxon>
        <taxon>Macrostomorpha</taxon>
        <taxon>Macrostomida</taxon>
        <taxon>Macrostomidae</taxon>
        <taxon>Macrostomum</taxon>
    </lineage>
</organism>
<protein>
    <submittedName>
        <fullName evidence="10">Uncharacterized protein</fullName>
    </submittedName>
</protein>
<evidence type="ECO:0000313" key="9">
    <source>
        <dbReference type="Proteomes" id="UP000095280"/>
    </source>
</evidence>
<evidence type="ECO:0000256" key="1">
    <source>
        <dbReference type="ARBA" id="ARBA00004141"/>
    </source>
</evidence>